<comment type="function">
    <text evidence="2">Binds to DNA and alters its conformation. May be involved in regulation of gene expression, nucleoid organization and DNA protection.</text>
</comment>
<gene>
    <name evidence="4" type="ORF">OF365_02405</name>
</gene>
<sequence>MNFQKMMQEAQKLQNSLKKKQAELEAKDFDFDYKGLVAVKIKGNLEILGITFNPDIIDADDADTLQDVTVKAINEAVKTVQAAKEEITNSIMPGAAGKLF</sequence>
<dbReference type="SUPFAM" id="SSF82607">
    <property type="entry name" value="YbaB-like"/>
    <property type="match status" value="1"/>
</dbReference>
<evidence type="ECO:0000313" key="5">
    <source>
        <dbReference type="Proteomes" id="UP001207252"/>
    </source>
</evidence>
<dbReference type="Proteomes" id="UP001207252">
    <property type="component" value="Unassembled WGS sequence"/>
</dbReference>
<proteinExistence type="inferred from homology"/>
<accession>A0ABT3BPQ8</accession>
<evidence type="ECO:0000256" key="3">
    <source>
        <dbReference type="SAM" id="Coils"/>
    </source>
</evidence>
<keyword evidence="1 2" id="KW-0238">DNA-binding</keyword>
<evidence type="ECO:0000256" key="2">
    <source>
        <dbReference type="HAMAP-Rule" id="MF_00274"/>
    </source>
</evidence>
<dbReference type="NCBIfam" id="TIGR00103">
    <property type="entry name" value="DNA_YbaB_EbfC"/>
    <property type="match status" value="1"/>
</dbReference>
<dbReference type="PANTHER" id="PTHR33449">
    <property type="entry name" value="NUCLEOID-ASSOCIATED PROTEIN YBAB"/>
    <property type="match status" value="1"/>
</dbReference>
<name>A0ABT3BPQ8_9BACT</name>
<dbReference type="InterPro" id="IPR036894">
    <property type="entry name" value="YbaB-like_sf"/>
</dbReference>
<dbReference type="PIRSF" id="PIRSF004555">
    <property type="entry name" value="UCP004555"/>
    <property type="match status" value="1"/>
</dbReference>
<dbReference type="InterPro" id="IPR004401">
    <property type="entry name" value="YbaB/EbfC"/>
</dbReference>
<dbReference type="HAMAP" id="MF_00274">
    <property type="entry name" value="DNA_YbaB_EbfC"/>
    <property type="match status" value="1"/>
</dbReference>
<comment type="caution">
    <text evidence="4">The sequence shown here is derived from an EMBL/GenBank/DDBJ whole genome shotgun (WGS) entry which is preliminary data.</text>
</comment>
<dbReference type="Pfam" id="PF02575">
    <property type="entry name" value="YbaB_DNA_bd"/>
    <property type="match status" value="1"/>
</dbReference>
<keyword evidence="2" id="KW-0963">Cytoplasm</keyword>
<dbReference type="Gene3D" id="3.30.1310.10">
    <property type="entry name" value="Nucleoid-associated protein YbaB-like domain"/>
    <property type="match status" value="1"/>
</dbReference>
<keyword evidence="5" id="KW-1185">Reference proteome</keyword>
<dbReference type="EMBL" id="JAOXHJ010000005">
    <property type="protein sequence ID" value="MCV3754216.1"/>
    <property type="molecule type" value="Genomic_DNA"/>
</dbReference>
<comment type="subcellular location">
    <subcellularLocation>
        <location evidence="2">Cytoplasm</location>
        <location evidence="2">Nucleoid</location>
    </subcellularLocation>
</comment>
<organism evidence="4 5">
    <name type="scientific">Ureaplasma zalophigenitalium</name>
    <dbReference type="NCBI Taxonomy" id="907723"/>
    <lineage>
        <taxon>Bacteria</taxon>
        <taxon>Bacillati</taxon>
        <taxon>Mycoplasmatota</taxon>
        <taxon>Mycoplasmoidales</taxon>
        <taxon>Mycoplasmoidaceae</taxon>
        <taxon>Ureaplasma</taxon>
    </lineage>
</organism>
<reference evidence="4 5" key="1">
    <citation type="journal article" date="2020" name="Int. J. Syst. Evol. Microbiol.">
        <title>Ureaplasma miroungigenitalium sp. nov. isolated from northern elephant seals (Mirounga angustirostris) and Ureaplasma zalophigenitalium sp. nov. isolated from California sea lions (Zalophus californianus).</title>
        <authorList>
            <person name="Volokhov D.V."/>
            <person name="Gulland F.M."/>
            <person name="Gao Y."/>
            <person name="Chizhikov V.E."/>
        </authorList>
    </citation>
    <scope>NUCLEOTIDE SEQUENCE [LARGE SCALE GENOMIC DNA]</scope>
    <source>
        <strain evidence="4 5">CSL7644-GEN</strain>
    </source>
</reference>
<keyword evidence="3" id="KW-0175">Coiled coil</keyword>
<dbReference type="RefSeq" id="WP_263818019.1">
    <property type="nucleotide sequence ID" value="NZ_JAOXHJ010000005.1"/>
</dbReference>
<evidence type="ECO:0000313" key="4">
    <source>
        <dbReference type="EMBL" id="MCV3754216.1"/>
    </source>
</evidence>
<evidence type="ECO:0000256" key="1">
    <source>
        <dbReference type="ARBA" id="ARBA00023125"/>
    </source>
</evidence>
<comment type="subunit">
    <text evidence="2">Homodimer.</text>
</comment>
<comment type="similarity">
    <text evidence="2">Belongs to the YbaB/EbfC family.</text>
</comment>
<dbReference type="PANTHER" id="PTHR33449:SF1">
    <property type="entry name" value="NUCLEOID-ASSOCIATED PROTEIN YBAB"/>
    <property type="match status" value="1"/>
</dbReference>
<protein>
    <recommendedName>
        <fullName evidence="2">Nucleoid-associated protein OF365_02405</fullName>
    </recommendedName>
</protein>
<feature type="coiled-coil region" evidence="3">
    <location>
        <begin position="3"/>
        <end position="30"/>
    </location>
</feature>